<evidence type="ECO:0000313" key="14">
    <source>
        <dbReference type="Proteomes" id="UP000749559"/>
    </source>
</evidence>
<dbReference type="PROSITE" id="PS00028">
    <property type="entry name" value="ZINC_FINGER_C2H2_1"/>
    <property type="match status" value="2"/>
</dbReference>
<feature type="region of interest" description="Disordered" evidence="11">
    <location>
        <begin position="58"/>
        <end position="203"/>
    </location>
</feature>
<evidence type="ECO:0000256" key="10">
    <source>
        <dbReference type="PROSITE-ProRule" id="PRU00042"/>
    </source>
</evidence>
<organism evidence="13 14">
    <name type="scientific">Owenia fusiformis</name>
    <name type="common">Polychaete worm</name>
    <dbReference type="NCBI Taxonomy" id="6347"/>
    <lineage>
        <taxon>Eukaryota</taxon>
        <taxon>Metazoa</taxon>
        <taxon>Spiralia</taxon>
        <taxon>Lophotrochozoa</taxon>
        <taxon>Annelida</taxon>
        <taxon>Polychaeta</taxon>
        <taxon>Sedentaria</taxon>
        <taxon>Canalipalpata</taxon>
        <taxon>Sabellida</taxon>
        <taxon>Oweniida</taxon>
        <taxon>Oweniidae</taxon>
        <taxon>Owenia</taxon>
    </lineage>
</organism>
<keyword evidence="14" id="KW-1185">Reference proteome</keyword>
<feature type="compositionally biased region" description="Acidic residues" evidence="11">
    <location>
        <begin position="230"/>
        <end position="253"/>
    </location>
</feature>
<feature type="compositionally biased region" description="Polar residues" evidence="11">
    <location>
        <begin position="140"/>
        <end position="156"/>
    </location>
</feature>
<dbReference type="PANTHER" id="PTHR46105:SF5">
    <property type="entry name" value="ZINC FINGER AND BTB DOMAIN-CONTAINING PROTEIN 44 ISOFORM X1"/>
    <property type="match status" value="1"/>
</dbReference>
<dbReference type="Gene3D" id="3.30.160.60">
    <property type="entry name" value="Classic Zinc Finger"/>
    <property type="match status" value="2"/>
</dbReference>
<dbReference type="PANTHER" id="PTHR46105">
    <property type="entry name" value="AGAP004733-PA"/>
    <property type="match status" value="1"/>
</dbReference>
<evidence type="ECO:0000256" key="9">
    <source>
        <dbReference type="ARBA" id="ARBA00023242"/>
    </source>
</evidence>
<evidence type="ECO:0000256" key="2">
    <source>
        <dbReference type="ARBA" id="ARBA00022723"/>
    </source>
</evidence>
<evidence type="ECO:0000259" key="12">
    <source>
        <dbReference type="PROSITE" id="PS50157"/>
    </source>
</evidence>
<dbReference type="AlphaFoldDB" id="A0A8S4NAZ3"/>
<evidence type="ECO:0000256" key="1">
    <source>
        <dbReference type="ARBA" id="ARBA00004123"/>
    </source>
</evidence>
<keyword evidence="3" id="KW-0677">Repeat</keyword>
<comment type="subcellular location">
    <subcellularLocation>
        <location evidence="1">Nucleus</location>
    </subcellularLocation>
</comment>
<keyword evidence="8" id="KW-0804">Transcription</keyword>
<protein>
    <recommendedName>
        <fullName evidence="12">C2H2-type domain-containing protein</fullName>
    </recommendedName>
</protein>
<keyword evidence="7" id="KW-0238">DNA-binding</keyword>
<proteinExistence type="predicted"/>
<dbReference type="PROSITE" id="PS50157">
    <property type="entry name" value="ZINC_FINGER_C2H2_2"/>
    <property type="match status" value="2"/>
</dbReference>
<feature type="region of interest" description="Disordered" evidence="11">
    <location>
        <begin position="230"/>
        <end position="280"/>
    </location>
</feature>
<evidence type="ECO:0000256" key="4">
    <source>
        <dbReference type="ARBA" id="ARBA00022771"/>
    </source>
</evidence>
<dbReference type="FunFam" id="3.30.160.60:FF:000100">
    <property type="entry name" value="Zinc finger 45-like"/>
    <property type="match status" value="1"/>
</dbReference>
<keyword evidence="5" id="KW-0862">Zinc</keyword>
<dbReference type="InterPro" id="IPR013087">
    <property type="entry name" value="Znf_C2H2_type"/>
</dbReference>
<feature type="compositionally biased region" description="Low complexity" evidence="11">
    <location>
        <begin position="269"/>
        <end position="280"/>
    </location>
</feature>
<dbReference type="GO" id="GO:0000978">
    <property type="term" value="F:RNA polymerase II cis-regulatory region sequence-specific DNA binding"/>
    <property type="evidence" value="ECO:0007669"/>
    <property type="project" value="TreeGrafter"/>
</dbReference>
<evidence type="ECO:0000256" key="7">
    <source>
        <dbReference type="ARBA" id="ARBA00023125"/>
    </source>
</evidence>
<dbReference type="GO" id="GO:0008270">
    <property type="term" value="F:zinc ion binding"/>
    <property type="evidence" value="ECO:0007669"/>
    <property type="project" value="UniProtKB-KW"/>
</dbReference>
<feature type="compositionally biased region" description="Polar residues" evidence="11">
    <location>
        <begin position="59"/>
        <end position="95"/>
    </location>
</feature>
<sequence length="397" mass="43214">MGSTNAMLTQMIQDAVLKLCTQNVVFNKALEIDGIICVSPGDESKEIVVKMHRTIVKPTEQQMNPSSEGWPTQIGNSDYYQPNIPTTPRQLTDSGGFQRRPSPRITQSLPPKRPTVNRENAKPPPSSPYYSPLKPPAIPSATQETPGSYKSDSSTAVGDVTVKDEPPSSPKGIKRSLSDENTPTDTPETEHSANKHSKISTDTTDIIDAVEPGPSDLDMDNVNVKQENEEPITIELDDDDDEEEGGGYEEGDESSMAGASWMGGDDTIDSNADPNDPNSDGLIDMSSYYVSESVNSHSGIIYPWTSLTGTIYTGTGIYNQGKQNKASNAIGNDDSPPSPVHKCELCLKTFSSKGTLSRHNLSHTGDKPYSCPICAMTFLRKSNMHRHCKTVHHIEKL</sequence>
<keyword evidence="2" id="KW-0479">Metal-binding</keyword>
<keyword evidence="6" id="KW-0805">Transcription regulation</keyword>
<evidence type="ECO:0000256" key="6">
    <source>
        <dbReference type="ARBA" id="ARBA00023015"/>
    </source>
</evidence>
<dbReference type="GO" id="GO:0005634">
    <property type="term" value="C:nucleus"/>
    <property type="evidence" value="ECO:0007669"/>
    <property type="project" value="UniProtKB-SubCell"/>
</dbReference>
<evidence type="ECO:0000256" key="11">
    <source>
        <dbReference type="SAM" id="MobiDB-lite"/>
    </source>
</evidence>
<evidence type="ECO:0000256" key="8">
    <source>
        <dbReference type="ARBA" id="ARBA00023163"/>
    </source>
</evidence>
<feature type="domain" description="C2H2-type" evidence="12">
    <location>
        <begin position="341"/>
        <end position="368"/>
    </location>
</feature>
<evidence type="ECO:0000313" key="13">
    <source>
        <dbReference type="EMBL" id="CAH1778183.1"/>
    </source>
</evidence>
<keyword evidence="4 10" id="KW-0863">Zinc-finger</keyword>
<keyword evidence="9" id="KW-0539">Nucleus</keyword>
<feature type="domain" description="C2H2-type" evidence="12">
    <location>
        <begin position="369"/>
        <end position="397"/>
    </location>
</feature>
<evidence type="ECO:0000256" key="3">
    <source>
        <dbReference type="ARBA" id="ARBA00022737"/>
    </source>
</evidence>
<dbReference type="SMART" id="SM00355">
    <property type="entry name" value="ZnF_C2H2"/>
    <property type="match status" value="2"/>
</dbReference>
<dbReference type="Proteomes" id="UP000749559">
    <property type="component" value="Unassembled WGS sequence"/>
</dbReference>
<comment type="caution">
    <text evidence="13">The sequence shown here is derived from an EMBL/GenBank/DDBJ whole genome shotgun (WGS) entry which is preliminary data.</text>
</comment>
<dbReference type="InterPro" id="IPR050457">
    <property type="entry name" value="ZnFinger_BTB_dom_contain"/>
</dbReference>
<gene>
    <name evidence="13" type="ORF">OFUS_LOCUS5141</name>
</gene>
<dbReference type="SUPFAM" id="SSF57667">
    <property type="entry name" value="beta-beta-alpha zinc fingers"/>
    <property type="match status" value="1"/>
</dbReference>
<dbReference type="GO" id="GO:0000981">
    <property type="term" value="F:DNA-binding transcription factor activity, RNA polymerase II-specific"/>
    <property type="evidence" value="ECO:0007669"/>
    <property type="project" value="TreeGrafter"/>
</dbReference>
<feature type="compositionally biased region" description="Pro residues" evidence="11">
    <location>
        <begin position="122"/>
        <end position="138"/>
    </location>
</feature>
<name>A0A8S4NAZ3_OWEFU</name>
<dbReference type="OrthoDB" id="6327333at2759"/>
<evidence type="ECO:0000256" key="5">
    <source>
        <dbReference type="ARBA" id="ARBA00022833"/>
    </source>
</evidence>
<dbReference type="EMBL" id="CAIIXF020000002">
    <property type="protein sequence ID" value="CAH1778183.1"/>
    <property type="molecule type" value="Genomic_DNA"/>
</dbReference>
<reference evidence="13" key="1">
    <citation type="submission" date="2022-03" db="EMBL/GenBank/DDBJ databases">
        <authorList>
            <person name="Martin C."/>
        </authorList>
    </citation>
    <scope>NUCLEOTIDE SEQUENCE</scope>
</reference>
<accession>A0A8S4NAZ3</accession>
<dbReference type="InterPro" id="IPR036236">
    <property type="entry name" value="Znf_C2H2_sf"/>
</dbReference>